<name>A0A5K1UAH3_ENTHI</name>
<dbReference type="VEuPathDB" id="AmoebaDB:EHI7A_033010"/>
<dbReference type="Proteomes" id="UP000078387">
    <property type="component" value="Unassembled WGS sequence"/>
</dbReference>
<dbReference type="EMBL" id="BDEQ01000001">
    <property type="protein sequence ID" value="GAT93252.1"/>
    <property type="molecule type" value="Genomic_DNA"/>
</dbReference>
<evidence type="ECO:0000313" key="3">
    <source>
        <dbReference type="Proteomes" id="UP000078387"/>
    </source>
</evidence>
<dbReference type="VEuPathDB" id="AmoebaDB:EHI8A_032180"/>
<dbReference type="AlphaFoldDB" id="A0A5K1UAH3"/>
<dbReference type="Pfam" id="PF07534">
    <property type="entry name" value="TLD"/>
    <property type="match status" value="1"/>
</dbReference>
<comment type="caution">
    <text evidence="2">The sequence shown here is derived from an EMBL/GenBank/DDBJ whole genome shotgun (WGS) entry which is preliminary data.</text>
</comment>
<dbReference type="OMA" id="YILEWIN"/>
<sequence length="289" mass="33748">MSCSSFQLLCEHTQILQQNVLKVINPNKCSPTEAIQLEIISLISSIVDYLNNQKQTIEEVIKKVCECSQPLNETTNVDPCQELCLIIEKPKDHISEFELPGPLPLPKEFNKLNDDFGEITPYYSHLKEWCRKSEAHIIFEGKDLTSKTFWQLTKNLNNMMIIIQTEDNYMFGSYHSVLPKSQDVWIKDDPNHFVFTLINPNHVKPCRFDPLPTNNNLLFIYGDNDTDNVVWVNYCYWITCDNVIYLWHHFPENYIDTTGFGGDLFVGCVDWDNPNEIKKVYVLEWVEKK</sequence>
<dbReference type="VEuPathDB" id="AmoebaDB:EHI_127300"/>
<evidence type="ECO:0000313" key="2">
    <source>
        <dbReference type="EMBL" id="GAT93252.1"/>
    </source>
</evidence>
<reference evidence="2 3" key="1">
    <citation type="submission" date="2016-05" db="EMBL/GenBank/DDBJ databases">
        <title>First whole genome sequencing of Entamoeba histolytica HM1:IMSS-clone-6.</title>
        <authorList>
            <person name="Mukherjee Avik.K."/>
            <person name="Izumyama S."/>
            <person name="Nakada-Tsukui K."/>
            <person name="Nozaki T."/>
        </authorList>
    </citation>
    <scope>NUCLEOTIDE SEQUENCE [LARGE SCALE GENOMIC DNA]</scope>
    <source>
        <strain evidence="2 3">HM1:IMSS clone 6</strain>
    </source>
</reference>
<proteinExistence type="predicted"/>
<protein>
    <recommendedName>
        <fullName evidence="1">TLDc domain-containing protein</fullName>
    </recommendedName>
</protein>
<gene>
    <name evidence="2" type="ORF">CL6EHI_127300</name>
</gene>
<dbReference type="VEuPathDB" id="AmoebaDB:EHI5A_058890"/>
<evidence type="ECO:0000259" key="1">
    <source>
        <dbReference type="Pfam" id="PF07534"/>
    </source>
</evidence>
<dbReference type="InterPro" id="IPR006571">
    <property type="entry name" value="TLDc_dom"/>
</dbReference>
<dbReference type="VEuPathDB" id="AmoebaDB:KM1_071030"/>
<feature type="domain" description="TLDc" evidence="1">
    <location>
        <begin position="128"/>
        <end position="213"/>
    </location>
</feature>
<accession>A0A5K1UAH3</accession>
<organism evidence="2 3">
    <name type="scientific">Entamoeba histolytica</name>
    <dbReference type="NCBI Taxonomy" id="5759"/>
    <lineage>
        <taxon>Eukaryota</taxon>
        <taxon>Amoebozoa</taxon>
        <taxon>Evosea</taxon>
        <taxon>Archamoebae</taxon>
        <taxon>Mastigamoebida</taxon>
        <taxon>Entamoebidae</taxon>
        <taxon>Entamoeba</taxon>
    </lineage>
</organism>